<organism evidence="2 3">
    <name type="scientific">Favolaschia claudopus</name>
    <dbReference type="NCBI Taxonomy" id="2862362"/>
    <lineage>
        <taxon>Eukaryota</taxon>
        <taxon>Fungi</taxon>
        <taxon>Dikarya</taxon>
        <taxon>Basidiomycota</taxon>
        <taxon>Agaricomycotina</taxon>
        <taxon>Agaricomycetes</taxon>
        <taxon>Agaricomycetidae</taxon>
        <taxon>Agaricales</taxon>
        <taxon>Marasmiineae</taxon>
        <taxon>Mycenaceae</taxon>
        <taxon>Favolaschia</taxon>
    </lineage>
</organism>
<feature type="compositionally biased region" description="Pro residues" evidence="1">
    <location>
        <begin position="93"/>
        <end position="106"/>
    </location>
</feature>
<proteinExistence type="predicted"/>
<feature type="region of interest" description="Disordered" evidence="1">
    <location>
        <begin position="355"/>
        <end position="388"/>
    </location>
</feature>
<evidence type="ECO:0000256" key="1">
    <source>
        <dbReference type="SAM" id="MobiDB-lite"/>
    </source>
</evidence>
<feature type="region of interest" description="Disordered" evidence="1">
    <location>
        <begin position="1"/>
        <end position="42"/>
    </location>
</feature>
<sequence length="435" mass="47957">MKSLKPIRPHPTLKSLVQPSIEHHPPSKPPLQNLQPVTRRRNVTSPFASVAIALPHIRLHDLLARRDEGPDSDVESDDDALSDDEIEEAAAKPPAPPQRRPTPLQKPAPAAGLPLPHIGSIIRVPRPGQAPRPTLPSGTMPGSIIRCARPPKLAVDNPPDQAPRPTPPSGAMPGSIIRCPRPPKVVVEHRPKATASEVKARRLLKKHAKDRRDRRNVREQRRVHAGVRLKGIAEIRVRRAMPVKIDLKLQQDVKLMQRFHAPIATSGWQAVRQDEDDPRHFTLKELLAHDPAMRVYEWDGEPTPLVDADRQILLTLAGFPDDQPGRDWQAEVAVPAAQAMQQAAITMYTKPKWLRKLSPSEPTPRRGGHAAKNYGVSMGGGQTHPQNLSHSAHTLATLASLFSLKPFQRIAGWTNMVFAAFAKCKAPGALTRVTV</sequence>
<dbReference type="AlphaFoldDB" id="A0AAW0DZD1"/>
<protein>
    <submittedName>
        <fullName evidence="2">Uncharacterized protein</fullName>
    </submittedName>
</protein>
<feature type="region of interest" description="Disordered" evidence="1">
    <location>
        <begin position="66"/>
        <end position="179"/>
    </location>
</feature>
<feature type="compositionally biased region" description="Pro residues" evidence="1">
    <location>
        <begin position="160"/>
        <end position="170"/>
    </location>
</feature>
<dbReference type="Proteomes" id="UP001362999">
    <property type="component" value="Unassembled WGS sequence"/>
</dbReference>
<evidence type="ECO:0000313" key="2">
    <source>
        <dbReference type="EMBL" id="KAK7057357.1"/>
    </source>
</evidence>
<dbReference type="EMBL" id="JAWWNJ010000004">
    <property type="protein sequence ID" value="KAK7057357.1"/>
    <property type="molecule type" value="Genomic_DNA"/>
</dbReference>
<name>A0AAW0DZD1_9AGAR</name>
<comment type="caution">
    <text evidence="2">The sequence shown here is derived from an EMBL/GenBank/DDBJ whole genome shotgun (WGS) entry which is preliminary data.</text>
</comment>
<feature type="compositionally biased region" description="Acidic residues" evidence="1">
    <location>
        <begin position="70"/>
        <end position="88"/>
    </location>
</feature>
<reference evidence="2 3" key="1">
    <citation type="journal article" date="2024" name="J Genomics">
        <title>Draft genome sequencing and assembly of Favolaschia claudopus CIRM-BRFM 2984 isolated from oak limbs.</title>
        <authorList>
            <person name="Navarro D."/>
            <person name="Drula E."/>
            <person name="Chaduli D."/>
            <person name="Cazenave R."/>
            <person name="Ahrendt S."/>
            <person name="Wang J."/>
            <person name="Lipzen A."/>
            <person name="Daum C."/>
            <person name="Barry K."/>
            <person name="Grigoriev I.V."/>
            <person name="Favel A."/>
            <person name="Rosso M.N."/>
            <person name="Martin F."/>
        </authorList>
    </citation>
    <scope>NUCLEOTIDE SEQUENCE [LARGE SCALE GENOMIC DNA]</scope>
    <source>
        <strain evidence="2 3">CIRM-BRFM 2984</strain>
    </source>
</reference>
<accession>A0AAW0DZD1</accession>
<evidence type="ECO:0000313" key="3">
    <source>
        <dbReference type="Proteomes" id="UP001362999"/>
    </source>
</evidence>
<gene>
    <name evidence="2" type="ORF">R3P38DRAFT_3168878</name>
</gene>
<keyword evidence="3" id="KW-1185">Reference proteome</keyword>